<dbReference type="SUPFAM" id="SSF75011">
    <property type="entry name" value="3-carboxy-cis,cis-mucoante lactonizing enzyme"/>
    <property type="match status" value="1"/>
</dbReference>
<dbReference type="RefSeq" id="WP_311673034.1">
    <property type="nucleotide sequence ID" value="NZ_JAVREQ010000007.1"/>
</dbReference>
<feature type="chain" id="PRO_5046392759" description="ABC transporter" evidence="2">
    <location>
        <begin position="35"/>
        <end position="406"/>
    </location>
</feature>
<keyword evidence="4" id="KW-1185">Reference proteome</keyword>
<comment type="caution">
    <text evidence="3">The sequence shown here is derived from an EMBL/GenBank/DDBJ whole genome shotgun (WGS) entry which is preliminary data.</text>
</comment>
<keyword evidence="2" id="KW-0732">Signal</keyword>
<accession>A0ABU2NQJ8</accession>
<protein>
    <recommendedName>
        <fullName evidence="5">ABC transporter</fullName>
    </recommendedName>
</protein>
<sequence length="406" mass="42558">MNTPHPCRLRHPRSPAACAVLGLALLTGCGGQPASEPEAAPDTSTTPHGYVEGAQETQEAQSRLVLAESGTGATRVLDLITEKVTTVATSSDGVRDVLSDGRFAYVSTGARTRVVDGGGWTVDHGDHVHYYRAAVRELGTLDGSSAGVGTDAGATVITRTDGTALLLKRAVLEDGALGNPTPLTETSGPVVPHARHLIVSGAGEDGSAVEIRDRENNKVTTLANSCESASGHGRTRAGVVLGCRDGALLVSEEGGEFDSERIPYPNAVSTGQRARDFTQRAGSSTLVALAGEDGVWQLDVEERAWKRFETGPVVAANSAGAGTDLLALAPDGELTSYDAQSGKKTASRRLLAEVPDGVRIEVDASRAYVNDPAAKKIHEIDYNDRLREARTFALDFAPDHMAETGR</sequence>
<evidence type="ECO:0000313" key="4">
    <source>
        <dbReference type="Proteomes" id="UP001183414"/>
    </source>
</evidence>
<feature type="signal peptide" evidence="2">
    <location>
        <begin position="1"/>
        <end position="34"/>
    </location>
</feature>
<feature type="region of interest" description="Disordered" evidence="1">
    <location>
        <begin position="30"/>
        <end position="50"/>
    </location>
</feature>
<evidence type="ECO:0000256" key="1">
    <source>
        <dbReference type="SAM" id="MobiDB-lite"/>
    </source>
</evidence>
<reference evidence="4" key="1">
    <citation type="submission" date="2023-07" db="EMBL/GenBank/DDBJ databases">
        <title>30 novel species of actinomycetes from the DSMZ collection.</title>
        <authorList>
            <person name="Nouioui I."/>
        </authorList>
    </citation>
    <scope>NUCLEOTIDE SEQUENCE [LARGE SCALE GENOMIC DNA]</scope>
    <source>
        <strain evidence="4">DSM 42041</strain>
    </source>
</reference>
<evidence type="ECO:0000256" key="2">
    <source>
        <dbReference type="SAM" id="SignalP"/>
    </source>
</evidence>
<name>A0ABU2NQJ8_9ACTN</name>
<dbReference type="EMBL" id="JAVREQ010000007">
    <property type="protein sequence ID" value="MDT0379244.1"/>
    <property type="molecule type" value="Genomic_DNA"/>
</dbReference>
<evidence type="ECO:0000313" key="3">
    <source>
        <dbReference type="EMBL" id="MDT0379244.1"/>
    </source>
</evidence>
<gene>
    <name evidence="3" type="ORF">RM572_10750</name>
</gene>
<evidence type="ECO:0008006" key="5">
    <source>
        <dbReference type="Google" id="ProtNLM"/>
    </source>
</evidence>
<organism evidence="3 4">
    <name type="scientific">Streptomyces hazeniae</name>
    <dbReference type="NCBI Taxonomy" id="3075538"/>
    <lineage>
        <taxon>Bacteria</taxon>
        <taxon>Bacillati</taxon>
        <taxon>Actinomycetota</taxon>
        <taxon>Actinomycetes</taxon>
        <taxon>Kitasatosporales</taxon>
        <taxon>Streptomycetaceae</taxon>
        <taxon>Streptomyces</taxon>
    </lineage>
</organism>
<dbReference type="Proteomes" id="UP001183414">
    <property type="component" value="Unassembled WGS sequence"/>
</dbReference>
<proteinExistence type="predicted"/>